<reference evidence="1" key="1">
    <citation type="submission" date="2020-08" db="EMBL/GenBank/DDBJ databases">
        <title>Multicomponent nature underlies the extraordinary mechanical properties of spider dragline silk.</title>
        <authorList>
            <person name="Kono N."/>
            <person name="Nakamura H."/>
            <person name="Mori M."/>
            <person name="Yoshida Y."/>
            <person name="Ohtoshi R."/>
            <person name="Malay A.D."/>
            <person name="Moran D.A.P."/>
            <person name="Tomita M."/>
            <person name="Numata K."/>
            <person name="Arakawa K."/>
        </authorList>
    </citation>
    <scope>NUCLEOTIDE SEQUENCE</scope>
</reference>
<comment type="caution">
    <text evidence="1">The sequence shown here is derived from an EMBL/GenBank/DDBJ whole genome shotgun (WGS) entry which is preliminary data.</text>
</comment>
<proteinExistence type="predicted"/>
<gene>
    <name evidence="1" type="ORF">NPIL_13071</name>
</gene>
<name>A0A8X6QHM4_NEPPI</name>
<dbReference type="EMBL" id="BMAW01125978">
    <property type="protein sequence ID" value="GFU14844.1"/>
    <property type="molecule type" value="Genomic_DNA"/>
</dbReference>
<organism evidence="1 2">
    <name type="scientific">Nephila pilipes</name>
    <name type="common">Giant wood spider</name>
    <name type="synonym">Nephila maculata</name>
    <dbReference type="NCBI Taxonomy" id="299642"/>
    <lineage>
        <taxon>Eukaryota</taxon>
        <taxon>Metazoa</taxon>
        <taxon>Ecdysozoa</taxon>
        <taxon>Arthropoda</taxon>
        <taxon>Chelicerata</taxon>
        <taxon>Arachnida</taxon>
        <taxon>Araneae</taxon>
        <taxon>Araneomorphae</taxon>
        <taxon>Entelegynae</taxon>
        <taxon>Araneoidea</taxon>
        <taxon>Nephilidae</taxon>
        <taxon>Nephila</taxon>
    </lineage>
</organism>
<dbReference type="Proteomes" id="UP000887013">
    <property type="component" value="Unassembled WGS sequence"/>
</dbReference>
<dbReference type="AlphaFoldDB" id="A0A8X6QHM4"/>
<accession>A0A8X6QHM4</accession>
<sequence>MVAPVCYTHGLSDILKLSGEVSQFFTMAVFLVYQDMGYQNRRSDGRMSILKAEMMEKAPLLKMCRNRLLLYNLVFRARVPVQHFILVRHWGQKVFTPGSLPPLLKQDYL</sequence>
<protein>
    <submittedName>
        <fullName evidence="1">Uncharacterized protein</fullName>
    </submittedName>
</protein>
<evidence type="ECO:0000313" key="1">
    <source>
        <dbReference type="EMBL" id="GFU14844.1"/>
    </source>
</evidence>
<evidence type="ECO:0000313" key="2">
    <source>
        <dbReference type="Proteomes" id="UP000887013"/>
    </source>
</evidence>
<keyword evidence="2" id="KW-1185">Reference proteome</keyword>